<dbReference type="AlphaFoldDB" id="A0A3N0IGI5"/>
<name>A0A3N0IGI5_9ACTN</name>
<dbReference type="OrthoDB" id="3199563at2"/>
<accession>A0A3N0IGI5</accession>
<comment type="caution">
    <text evidence="1">The sequence shown here is derived from an EMBL/GenBank/DDBJ whole genome shotgun (WGS) entry which is preliminary data.</text>
</comment>
<evidence type="ECO:0000313" key="2">
    <source>
        <dbReference type="Proteomes" id="UP000271472"/>
    </source>
</evidence>
<keyword evidence="2" id="KW-1185">Reference proteome</keyword>
<dbReference type="EMBL" id="QIBZ01000005">
    <property type="protein sequence ID" value="RNM35877.1"/>
    <property type="molecule type" value="Genomic_DNA"/>
</dbReference>
<gene>
    <name evidence="1" type="ORF">DMP05_04195</name>
</gene>
<evidence type="ECO:0000313" key="1">
    <source>
        <dbReference type="EMBL" id="RNM35877.1"/>
    </source>
</evidence>
<dbReference type="Proteomes" id="UP000271472">
    <property type="component" value="Unassembled WGS sequence"/>
</dbReference>
<sequence>MKDYSKLNNQFVLIDMYEDREDYDIAAGVAIPAECAEEFARAVEELAVERFGGASFSELLDNDLDDASMDASSKKNFSDQLGRVIAAAERIMREGR</sequence>
<dbReference type="GeneID" id="98662263"/>
<protein>
    <submittedName>
        <fullName evidence="1">Uncharacterized protein</fullName>
    </submittedName>
</protein>
<organism evidence="1 2">
    <name type="scientific">Slackia isoflavoniconvertens</name>
    <dbReference type="NCBI Taxonomy" id="572010"/>
    <lineage>
        <taxon>Bacteria</taxon>
        <taxon>Bacillati</taxon>
        <taxon>Actinomycetota</taxon>
        <taxon>Coriobacteriia</taxon>
        <taxon>Eggerthellales</taxon>
        <taxon>Eggerthellaceae</taxon>
        <taxon>Slackia</taxon>
    </lineage>
</organism>
<reference evidence="2" key="1">
    <citation type="submission" date="2018-05" db="EMBL/GenBank/DDBJ databases">
        <title>Genome Sequencing of selected type strains of the family Eggerthellaceae.</title>
        <authorList>
            <person name="Danylec N."/>
            <person name="Stoll D.A."/>
            <person name="Doetsch A."/>
            <person name="Huch M."/>
        </authorList>
    </citation>
    <scope>NUCLEOTIDE SEQUENCE [LARGE SCALE GENOMIC DNA]</scope>
    <source>
        <strain evidence="2">DSM 22006</strain>
    </source>
</reference>
<dbReference type="RefSeq" id="WP_123219294.1">
    <property type="nucleotide sequence ID" value="NZ_JACHYQ010000001.1"/>
</dbReference>
<proteinExistence type="predicted"/>